<evidence type="ECO:0000313" key="3">
    <source>
        <dbReference type="Proteomes" id="UP000192505"/>
    </source>
</evidence>
<accession>A0A1W9KXF4</accession>
<gene>
    <name evidence="2" type="ORF">BWK72_05180</name>
</gene>
<organism evidence="2 3">
    <name type="scientific">Rhodoferax ferrireducens</name>
    <dbReference type="NCBI Taxonomy" id="192843"/>
    <lineage>
        <taxon>Bacteria</taxon>
        <taxon>Pseudomonadati</taxon>
        <taxon>Pseudomonadota</taxon>
        <taxon>Betaproteobacteria</taxon>
        <taxon>Burkholderiales</taxon>
        <taxon>Comamonadaceae</taxon>
        <taxon>Rhodoferax</taxon>
    </lineage>
</organism>
<dbReference type="Proteomes" id="UP000192505">
    <property type="component" value="Unassembled WGS sequence"/>
</dbReference>
<name>A0A1W9KXF4_9BURK</name>
<sequence>MNTSTTRTAVVTTPFQLARNPFGRLVLTTPDGEVVEGVLPVRAFPIQSPEVGISLLHTDGHEVAWVEELAMLAEPAQSLIREELQTREFMPTILSIDSVTSFSTPCTWHVKTDRGDTSFVLRGDDDIRRVGPTLLLVTDSHGIQFLIRDAAKLSRESRKILDRFL</sequence>
<feature type="domain" description="DUF1854" evidence="1">
    <location>
        <begin position="36"/>
        <end position="164"/>
    </location>
</feature>
<evidence type="ECO:0000259" key="1">
    <source>
        <dbReference type="Pfam" id="PF08909"/>
    </source>
</evidence>
<dbReference type="InterPro" id="IPR015005">
    <property type="entry name" value="DUF1854"/>
</dbReference>
<reference evidence="2 3" key="1">
    <citation type="submission" date="2017-01" db="EMBL/GenBank/DDBJ databases">
        <title>Novel large sulfur bacteria in the metagenomes of groundwater-fed chemosynthetic microbial mats in the Lake Huron basin.</title>
        <authorList>
            <person name="Sharrar A.M."/>
            <person name="Flood B.E."/>
            <person name="Bailey J.V."/>
            <person name="Jones D.S."/>
            <person name="Biddanda B."/>
            <person name="Ruberg S.A."/>
            <person name="Marcus D.N."/>
            <person name="Dick G.J."/>
        </authorList>
    </citation>
    <scope>NUCLEOTIDE SEQUENCE [LARGE SCALE GENOMIC DNA]</scope>
    <source>
        <strain evidence="2">A7</strain>
    </source>
</reference>
<dbReference type="EMBL" id="MTEI01000002">
    <property type="protein sequence ID" value="OQW89329.1"/>
    <property type="molecule type" value="Genomic_DNA"/>
</dbReference>
<evidence type="ECO:0000313" key="2">
    <source>
        <dbReference type="EMBL" id="OQW89329.1"/>
    </source>
</evidence>
<proteinExistence type="predicted"/>
<dbReference type="Pfam" id="PF08909">
    <property type="entry name" value="DUF1854"/>
    <property type="match status" value="1"/>
</dbReference>
<dbReference type="AlphaFoldDB" id="A0A1W9KXF4"/>
<comment type="caution">
    <text evidence="2">The sequence shown here is derived from an EMBL/GenBank/DDBJ whole genome shotgun (WGS) entry which is preliminary data.</text>
</comment>
<protein>
    <recommendedName>
        <fullName evidence="1">DUF1854 domain-containing protein</fullName>
    </recommendedName>
</protein>